<dbReference type="AlphaFoldDB" id="A0A379GDP5"/>
<dbReference type="Proteomes" id="UP000254191">
    <property type="component" value="Unassembled WGS sequence"/>
</dbReference>
<evidence type="ECO:0000256" key="1">
    <source>
        <dbReference type="ARBA" id="ARBA00022679"/>
    </source>
</evidence>
<name>A0A379GDP5_PROMI</name>
<protein>
    <submittedName>
        <fullName evidence="4">Putative carbohydrate kinase</fullName>
        <ecNumber evidence="4">2.7.1.30</ecNumber>
    </submittedName>
</protein>
<dbReference type="GO" id="GO:0019150">
    <property type="term" value="F:D-ribulokinase activity"/>
    <property type="evidence" value="ECO:0007669"/>
    <property type="project" value="TreeGrafter"/>
</dbReference>
<sequence>MEQQYFIGVDVGSASVRAAVFDSFGKRLGFSVRPIAQFRPKTDFVEQSSADIWQQVCTTVKESVKLSAIDPPPCEVYWFLMPPAL</sequence>
<dbReference type="SUPFAM" id="SSF53067">
    <property type="entry name" value="Actin-like ATPase domain"/>
    <property type="match status" value="1"/>
</dbReference>
<evidence type="ECO:0000259" key="3">
    <source>
        <dbReference type="Pfam" id="PF00370"/>
    </source>
</evidence>
<dbReference type="Pfam" id="PF00370">
    <property type="entry name" value="FGGY_N"/>
    <property type="match status" value="1"/>
</dbReference>
<accession>A0A379GDP5</accession>
<dbReference type="PANTHER" id="PTHR43435">
    <property type="entry name" value="RIBULOKINASE"/>
    <property type="match status" value="1"/>
</dbReference>
<dbReference type="EMBL" id="UGTS01000005">
    <property type="protein sequence ID" value="SUC39072.1"/>
    <property type="molecule type" value="Genomic_DNA"/>
</dbReference>
<keyword evidence="2 4" id="KW-0418">Kinase</keyword>
<dbReference type="GO" id="GO:0019321">
    <property type="term" value="P:pentose metabolic process"/>
    <property type="evidence" value="ECO:0007669"/>
    <property type="project" value="TreeGrafter"/>
</dbReference>
<dbReference type="InterPro" id="IPR018484">
    <property type="entry name" value="FGGY_N"/>
</dbReference>
<gene>
    <name evidence="4" type="primary">glpK_5</name>
    <name evidence="4" type="ORF">NCTC11938_03363</name>
</gene>
<dbReference type="GO" id="GO:0004370">
    <property type="term" value="F:glycerol kinase activity"/>
    <property type="evidence" value="ECO:0007669"/>
    <property type="project" value="UniProtKB-EC"/>
</dbReference>
<feature type="domain" description="Carbohydrate kinase FGGY N-terminal" evidence="3">
    <location>
        <begin position="5"/>
        <end position="70"/>
    </location>
</feature>
<proteinExistence type="predicted"/>
<organism evidence="4 5">
    <name type="scientific">Proteus mirabilis</name>
    <dbReference type="NCBI Taxonomy" id="584"/>
    <lineage>
        <taxon>Bacteria</taxon>
        <taxon>Pseudomonadati</taxon>
        <taxon>Pseudomonadota</taxon>
        <taxon>Gammaproteobacteria</taxon>
        <taxon>Enterobacterales</taxon>
        <taxon>Morganellaceae</taxon>
        <taxon>Proteus</taxon>
    </lineage>
</organism>
<dbReference type="GO" id="GO:0005737">
    <property type="term" value="C:cytoplasm"/>
    <property type="evidence" value="ECO:0007669"/>
    <property type="project" value="TreeGrafter"/>
</dbReference>
<evidence type="ECO:0000313" key="5">
    <source>
        <dbReference type="Proteomes" id="UP000254191"/>
    </source>
</evidence>
<reference evidence="4 5" key="1">
    <citation type="submission" date="2018-06" db="EMBL/GenBank/DDBJ databases">
        <authorList>
            <consortium name="Pathogen Informatics"/>
            <person name="Doyle S."/>
        </authorList>
    </citation>
    <scope>NUCLEOTIDE SEQUENCE [LARGE SCALE GENOMIC DNA]</scope>
    <source>
        <strain evidence="4 5">NCTC11938</strain>
    </source>
</reference>
<evidence type="ECO:0000256" key="2">
    <source>
        <dbReference type="ARBA" id="ARBA00022777"/>
    </source>
</evidence>
<dbReference type="EC" id="2.7.1.30" evidence="4"/>
<dbReference type="Gene3D" id="3.30.420.40">
    <property type="match status" value="1"/>
</dbReference>
<keyword evidence="1 4" id="KW-0808">Transferase</keyword>
<dbReference type="PANTHER" id="PTHR43435:SF4">
    <property type="entry name" value="FGGY CARBOHYDRATE KINASE DOMAIN-CONTAINING PROTEIN"/>
    <property type="match status" value="1"/>
</dbReference>
<dbReference type="InterPro" id="IPR043129">
    <property type="entry name" value="ATPase_NBD"/>
</dbReference>
<evidence type="ECO:0000313" key="4">
    <source>
        <dbReference type="EMBL" id="SUC39072.1"/>
    </source>
</evidence>